<reference evidence="1 2" key="1">
    <citation type="submission" date="2023-12" db="EMBL/GenBank/DDBJ databases">
        <title>Blastococcus brunescens sp. nov., an actonobacterium isolated from sandstone collected in sahara desert.</title>
        <authorList>
            <person name="Gtari M."/>
            <person name="Ghodhbane F."/>
        </authorList>
    </citation>
    <scope>NUCLEOTIDE SEQUENCE [LARGE SCALE GENOMIC DNA]</scope>
    <source>
        <strain evidence="1 2">BMG 8361</strain>
    </source>
</reference>
<proteinExistence type="predicted"/>
<dbReference type="Proteomes" id="UP001324287">
    <property type="component" value="Chromosome"/>
</dbReference>
<name>A0ABZ1B7G8_9ACTN</name>
<protein>
    <submittedName>
        <fullName evidence="1">Thioredoxin family protein</fullName>
    </submittedName>
</protein>
<dbReference type="RefSeq" id="WP_324277130.1">
    <property type="nucleotide sequence ID" value="NZ_CP141261.1"/>
</dbReference>
<evidence type="ECO:0000313" key="1">
    <source>
        <dbReference type="EMBL" id="WRL65813.1"/>
    </source>
</evidence>
<gene>
    <name evidence="1" type="ORF">U6N30_09735</name>
</gene>
<accession>A0ABZ1B7G8</accession>
<evidence type="ECO:0000313" key="2">
    <source>
        <dbReference type="Proteomes" id="UP001324287"/>
    </source>
</evidence>
<dbReference type="EMBL" id="CP141261">
    <property type="protein sequence ID" value="WRL65813.1"/>
    <property type="molecule type" value="Genomic_DNA"/>
</dbReference>
<keyword evidence="2" id="KW-1185">Reference proteome</keyword>
<sequence>MDVVLLYFDGCPNWQVTDARLREALVEVGAGGVPVKHRTVSTPDEADAVEFRGSPTVLINGHDPFLNRESPVGLSCRVYRTDDGLAGSPTVRQLIGVLREAPPPLDHWRDGDLWLLRTGTPVEGCP</sequence>
<organism evidence="1 2">
    <name type="scientific">Blastococcus brunescens</name>
    <dbReference type="NCBI Taxonomy" id="1564165"/>
    <lineage>
        <taxon>Bacteria</taxon>
        <taxon>Bacillati</taxon>
        <taxon>Actinomycetota</taxon>
        <taxon>Actinomycetes</taxon>
        <taxon>Geodermatophilales</taxon>
        <taxon>Geodermatophilaceae</taxon>
        <taxon>Blastococcus</taxon>
    </lineage>
</organism>